<dbReference type="Proteomes" id="UP001055879">
    <property type="component" value="Linkage Group LG05"/>
</dbReference>
<dbReference type="EMBL" id="CM042051">
    <property type="protein sequence ID" value="KAI3729874.1"/>
    <property type="molecule type" value="Genomic_DNA"/>
</dbReference>
<evidence type="ECO:0000313" key="1">
    <source>
        <dbReference type="EMBL" id="KAI3729874.1"/>
    </source>
</evidence>
<organism evidence="1 2">
    <name type="scientific">Arctium lappa</name>
    <name type="common">Greater burdock</name>
    <name type="synonym">Lappa major</name>
    <dbReference type="NCBI Taxonomy" id="4217"/>
    <lineage>
        <taxon>Eukaryota</taxon>
        <taxon>Viridiplantae</taxon>
        <taxon>Streptophyta</taxon>
        <taxon>Embryophyta</taxon>
        <taxon>Tracheophyta</taxon>
        <taxon>Spermatophyta</taxon>
        <taxon>Magnoliopsida</taxon>
        <taxon>eudicotyledons</taxon>
        <taxon>Gunneridae</taxon>
        <taxon>Pentapetalae</taxon>
        <taxon>asterids</taxon>
        <taxon>campanulids</taxon>
        <taxon>Asterales</taxon>
        <taxon>Asteraceae</taxon>
        <taxon>Carduoideae</taxon>
        <taxon>Cardueae</taxon>
        <taxon>Arctiinae</taxon>
        <taxon>Arctium</taxon>
    </lineage>
</organism>
<protein>
    <submittedName>
        <fullName evidence="1">Uncharacterized protein</fullName>
    </submittedName>
</protein>
<keyword evidence="2" id="KW-1185">Reference proteome</keyword>
<sequence length="147" mass="16952">MGKLQSNEKARVEFERKAKERHDVIINQPFPESEEGTPTKEKAEIKEEETLAQEIKKIKRVKYIASKGPRSEERKKEEKKKEATIGQIEEEKKVAEEEEAPKNEEKRAESQEIPPSSDVNMYMVVMDKIPKPITAEPVGFKPPEVIH</sequence>
<reference evidence="1 2" key="2">
    <citation type="journal article" date="2022" name="Mol. Ecol. Resour.">
        <title>The genomes of chicory, endive, great burdock and yacon provide insights into Asteraceae paleo-polyploidization history and plant inulin production.</title>
        <authorList>
            <person name="Fan W."/>
            <person name="Wang S."/>
            <person name="Wang H."/>
            <person name="Wang A."/>
            <person name="Jiang F."/>
            <person name="Liu H."/>
            <person name="Zhao H."/>
            <person name="Xu D."/>
            <person name="Zhang Y."/>
        </authorList>
    </citation>
    <scope>NUCLEOTIDE SEQUENCE [LARGE SCALE GENOMIC DNA]</scope>
    <source>
        <strain evidence="2">cv. Niubang</strain>
    </source>
</reference>
<name>A0ACB9C6H6_ARCLA</name>
<comment type="caution">
    <text evidence="1">The sequence shown here is derived from an EMBL/GenBank/DDBJ whole genome shotgun (WGS) entry which is preliminary data.</text>
</comment>
<accession>A0ACB9C6H6</accession>
<reference evidence="2" key="1">
    <citation type="journal article" date="2022" name="Mol. Ecol. Resour.">
        <title>The genomes of chicory, endive, great burdock and yacon provide insights into Asteraceae palaeo-polyploidization history and plant inulin production.</title>
        <authorList>
            <person name="Fan W."/>
            <person name="Wang S."/>
            <person name="Wang H."/>
            <person name="Wang A."/>
            <person name="Jiang F."/>
            <person name="Liu H."/>
            <person name="Zhao H."/>
            <person name="Xu D."/>
            <person name="Zhang Y."/>
        </authorList>
    </citation>
    <scope>NUCLEOTIDE SEQUENCE [LARGE SCALE GENOMIC DNA]</scope>
    <source>
        <strain evidence="2">cv. Niubang</strain>
    </source>
</reference>
<gene>
    <name evidence="1" type="ORF">L6452_18546</name>
</gene>
<proteinExistence type="predicted"/>
<evidence type="ECO:0000313" key="2">
    <source>
        <dbReference type="Proteomes" id="UP001055879"/>
    </source>
</evidence>